<gene>
    <name evidence="2" type="ORF">PYX00_011565</name>
</gene>
<reference evidence="2" key="1">
    <citation type="journal article" date="2024" name="Gigascience">
        <title>Chromosome-level genome of the poultry shaft louse Menopon gallinae provides insight into the host-switching and adaptive evolution of parasitic lice.</title>
        <authorList>
            <person name="Xu Y."/>
            <person name="Ma L."/>
            <person name="Liu S."/>
            <person name="Liang Y."/>
            <person name="Liu Q."/>
            <person name="He Z."/>
            <person name="Tian L."/>
            <person name="Duan Y."/>
            <person name="Cai W."/>
            <person name="Li H."/>
            <person name="Song F."/>
        </authorList>
    </citation>
    <scope>NUCLEOTIDE SEQUENCE</scope>
    <source>
        <strain evidence="2">Cailab_2023a</strain>
    </source>
</reference>
<proteinExistence type="predicted"/>
<feature type="region of interest" description="Disordered" evidence="1">
    <location>
        <begin position="600"/>
        <end position="645"/>
    </location>
</feature>
<feature type="region of interest" description="Disordered" evidence="1">
    <location>
        <begin position="544"/>
        <end position="567"/>
    </location>
</feature>
<name>A0AAW2H8B3_9NEOP</name>
<feature type="region of interest" description="Disordered" evidence="1">
    <location>
        <begin position="87"/>
        <end position="137"/>
    </location>
</feature>
<accession>A0AAW2H8B3</accession>
<organism evidence="2">
    <name type="scientific">Menopon gallinae</name>
    <name type="common">poultry shaft louse</name>
    <dbReference type="NCBI Taxonomy" id="328185"/>
    <lineage>
        <taxon>Eukaryota</taxon>
        <taxon>Metazoa</taxon>
        <taxon>Ecdysozoa</taxon>
        <taxon>Arthropoda</taxon>
        <taxon>Hexapoda</taxon>
        <taxon>Insecta</taxon>
        <taxon>Pterygota</taxon>
        <taxon>Neoptera</taxon>
        <taxon>Paraneoptera</taxon>
        <taxon>Psocodea</taxon>
        <taxon>Troctomorpha</taxon>
        <taxon>Phthiraptera</taxon>
        <taxon>Amblycera</taxon>
        <taxon>Menoponidae</taxon>
        <taxon>Menopon</taxon>
    </lineage>
</organism>
<feature type="region of interest" description="Disordered" evidence="1">
    <location>
        <begin position="1"/>
        <end position="41"/>
    </location>
</feature>
<comment type="caution">
    <text evidence="2">The sequence shown here is derived from an EMBL/GenBank/DDBJ whole genome shotgun (WGS) entry which is preliminary data.</text>
</comment>
<evidence type="ECO:0000256" key="1">
    <source>
        <dbReference type="SAM" id="MobiDB-lite"/>
    </source>
</evidence>
<feature type="region of interest" description="Disordered" evidence="1">
    <location>
        <begin position="709"/>
        <end position="779"/>
    </location>
</feature>
<feature type="compositionally biased region" description="Low complexity" evidence="1">
    <location>
        <begin position="1"/>
        <end position="13"/>
    </location>
</feature>
<feature type="region of interest" description="Disordered" evidence="1">
    <location>
        <begin position="847"/>
        <end position="895"/>
    </location>
</feature>
<dbReference type="EMBL" id="JARGDH010000006">
    <property type="protein sequence ID" value="KAL0265848.1"/>
    <property type="molecule type" value="Genomic_DNA"/>
</dbReference>
<feature type="compositionally biased region" description="Basic and acidic residues" evidence="1">
    <location>
        <begin position="600"/>
        <end position="609"/>
    </location>
</feature>
<feature type="compositionally biased region" description="Polar residues" evidence="1">
    <location>
        <begin position="544"/>
        <end position="555"/>
    </location>
</feature>
<protein>
    <submittedName>
        <fullName evidence="2">Uncharacterized protein</fullName>
    </submittedName>
</protein>
<dbReference type="AlphaFoldDB" id="A0AAW2H8B3"/>
<evidence type="ECO:0000313" key="2">
    <source>
        <dbReference type="EMBL" id="KAL0265848.1"/>
    </source>
</evidence>
<feature type="compositionally biased region" description="Low complexity" evidence="1">
    <location>
        <begin position="22"/>
        <end position="41"/>
    </location>
</feature>
<sequence>MQASASGEASSGAPRFLEDNTRSSTATAGSTSPAAKTCAEAMAHATATPAAVGPRKRRLLASTQTQCVAEAPARCQAATLQTWKHLGRRAPSARQPGDTAGKDVSAAGMRGGRVPFRSTSPARPLVSSERSSRNTTVEGDRRMCDFLAWIHLAGANSADRKQRALLKSVLDHFFRANNLTEIVCKESGGPPARGRGGVQGGLYTLTKDPHVDVPPLWPNMRTVPGSPADALPGTGASRVLYSKMYYTTTITPITTILTSLEDSGTGNCAVEPGAKGQEECISTMSKADIKQDALIVAGKVQERRSKIENMLSSAHLEGRCVEGADPAINARPKYRTTFVWKVVTPYITREVLRYPQTAYYTTTELFTVTPLTTVFVDDPGGGAGRRADEPQTGLDLVGSHGSLPTHDYHAVPEDTNLNEREGMAAQYELAHAGKFRNTNTDIGGEDGPFWETASEQSRRQNNTKPAAKLRKGEEGLLPAVRSGADSVVTTARELQKGSAAAIENTQESFSSTNDALSLYSRPSLVLSTSTLKTVQSDGMCTLSSHMQDQAQSASRSAEPDGGSHGTTAYTFTKTLVITTTMILDLERIIEDRARDIVRQAGDTDREEGLVHGAEPGDSAHTSKASAAGGEMEEEDAGDKRTSTSSHAAMSVKHATHGAGEAPIPPSICWPTTATSEHRFQSRDVPARISVRQISDTVSAAKNMTSPAITINGKSSLDEKGNTVPESESDDTRKKTVTKMFTMLTEGGSHGSHSGLGAPYTADRSEKGAAADTRPGTSAASIKWGDLSQERAHESPHTHLMDIPLVSAIVREINAANLSKTMGLVTTTTTYCAEDRLARILEGRLGTGTNNQVLVPHTSGREEDAAAGDAQAEPSASERRGPGGPPTIEDMVSSESASVSRALRNAVSAQISAVSVEHGRGSRTGQGSDFSGPLTVSCSASFAPSPRTGQAAATSRTVSAFPIIKKVAIDDNFGVEIKVEPV</sequence>